<evidence type="ECO:0000313" key="1">
    <source>
        <dbReference type="EMBL" id="TRV26114.1"/>
    </source>
</evidence>
<dbReference type="Proteomes" id="UP000318616">
    <property type="component" value="Unassembled WGS sequence"/>
</dbReference>
<dbReference type="EMBL" id="SFAP01000089">
    <property type="protein sequence ID" value="TRV26114.1"/>
    <property type="molecule type" value="Genomic_DNA"/>
</dbReference>
<protein>
    <submittedName>
        <fullName evidence="1">Uncharacterized protein</fullName>
    </submittedName>
</protein>
<evidence type="ECO:0000313" key="2">
    <source>
        <dbReference type="Proteomes" id="UP000318616"/>
    </source>
</evidence>
<dbReference type="AlphaFoldDB" id="A0A552M0X2"/>
<proteinExistence type="predicted"/>
<sequence>MSKVQELLAKQKQLEEDLKLAMEEERDAVVADVRDKIKRFNITATELKGLIKGRVTQKQVEEFLKRKETAKTKPKSTAKKKTA</sequence>
<name>A0A552M0X2_9CHRO</name>
<gene>
    <name evidence="1" type="ORF">EWV88_06860</name>
</gene>
<reference evidence="1 2" key="1">
    <citation type="submission" date="2019-01" db="EMBL/GenBank/DDBJ databases">
        <title>Coherence of Microcystis species and biogeography revealed through population genomics.</title>
        <authorList>
            <person name="Perez-Carrascal O.M."/>
            <person name="Terrat Y."/>
            <person name="Giani A."/>
            <person name="Fortin N."/>
            <person name="Tromas N."/>
            <person name="Shapiro B.J."/>
        </authorList>
    </citation>
    <scope>NUCLEOTIDE SEQUENCE [LARGE SCALE GENOMIC DNA]</scope>
    <source>
        <strain evidence="1">Mw_MB_S_20031200_S109D</strain>
    </source>
</reference>
<accession>A0A552M0X2</accession>
<comment type="caution">
    <text evidence="1">The sequence shown here is derived from an EMBL/GenBank/DDBJ whole genome shotgun (WGS) entry which is preliminary data.</text>
</comment>
<organism evidence="1 2">
    <name type="scientific">Microcystis wesenbergii Mw_MB_S_20031200_S109D</name>
    <dbReference type="NCBI Taxonomy" id="2486241"/>
    <lineage>
        <taxon>Bacteria</taxon>
        <taxon>Bacillati</taxon>
        <taxon>Cyanobacteriota</taxon>
        <taxon>Cyanophyceae</taxon>
        <taxon>Oscillatoriophycideae</taxon>
        <taxon>Chroococcales</taxon>
        <taxon>Microcystaceae</taxon>
        <taxon>Microcystis</taxon>
    </lineage>
</organism>